<dbReference type="PROSITE" id="PS50921">
    <property type="entry name" value="ANTAR"/>
    <property type="match status" value="1"/>
</dbReference>
<dbReference type="Proteomes" id="UP001262032">
    <property type="component" value="Unassembled WGS sequence"/>
</dbReference>
<name>A0AAW8NG32_PSEOX</name>
<dbReference type="InterPro" id="IPR003018">
    <property type="entry name" value="GAF"/>
</dbReference>
<dbReference type="EMBL" id="JAVDWN010000011">
    <property type="protein sequence ID" value="MDR7164993.1"/>
    <property type="molecule type" value="Genomic_DNA"/>
</dbReference>
<gene>
    <name evidence="4" type="ORF">J2X12_003038</name>
</gene>
<evidence type="ECO:0000256" key="2">
    <source>
        <dbReference type="ARBA" id="ARBA00023163"/>
    </source>
</evidence>
<accession>A0AAW8NG32</accession>
<dbReference type="Gene3D" id="1.10.10.10">
    <property type="entry name" value="Winged helix-like DNA-binding domain superfamily/Winged helix DNA-binding domain"/>
    <property type="match status" value="1"/>
</dbReference>
<evidence type="ECO:0000313" key="4">
    <source>
        <dbReference type="EMBL" id="MDR7164993.1"/>
    </source>
</evidence>
<feature type="domain" description="ANTAR" evidence="3">
    <location>
        <begin position="167"/>
        <end position="228"/>
    </location>
</feature>
<dbReference type="GeneID" id="97423511"/>
<dbReference type="SMART" id="SM01012">
    <property type="entry name" value="ANTAR"/>
    <property type="match status" value="1"/>
</dbReference>
<keyword evidence="2" id="KW-0804">Transcription</keyword>
<reference evidence="4" key="1">
    <citation type="submission" date="2023-07" db="EMBL/GenBank/DDBJ databases">
        <title>Sorghum-associated microbial communities from plants grown in Nebraska, USA.</title>
        <authorList>
            <person name="Schachtman D."/>
        </authorList>
    </citation>
    <scope>NUCLEOTIDE SEQUENCE</scope>
    <source>
        <strain evidence="4">BE261</strain>
    </source>
</reference>
<dbReference type="PIRSF" id="PIRSF036625">
    <property type="entry name" value="GAF_ANTAR"/>
    <property type="match status" value="1"/>
</dbReference>
<dbReference type="Pfam" id="PF03861">
    <property type="entry name" value="ANTAR"/>
    <property type="match status" value="1"/>
</dbReference>
<sequence length="241" mass="25777">MAKESTLTTSDRMQDLLLESPGFPEFLLGLATLSASLLGSDGPVTCTITVERDGGLSTVASSSEEGRRLDETQYSYGEGPCLTALRQHRLVWVPDLLGDERWSGYAEAAAREGIRSVLAVPIPSDASSRAGLNCYAKTINAFDEETVVLLEQHAASMSRVLRIALRLHGADVHPEHLRAALKSRAILDAAVSLIMLQHRGGRDGALEILRLAAKSSNRKIHAIAHDIVQGAELPAPHDGGG</sequence>
<dbReference type="InterPro" id="IPR012074">
    <property type="entry name" value="GAF_ANTAR"/>
</dbReference>
<evidence type="ECO:0000259" key="3">
    <source>
        <dbReference type="PROSITE" id="PS50921"/>
    </source>
</evidence>
<proteinExistence type="predicted"/>
<organism evidence="4 5">
    <name type="scientific">Pseudarthrobacter oxydans</name>
    <name type="common">Arthrobacter oxydans</name>
    <dbReference type="NCBI Taxonomy" id="1671"/>
    <lineage>
        <taxon>Bacteria</taxon>
        <taxon>Bacillati</taxon>
        <taxon>Actinomycetota</taxon>
        <taxon>Actinomycetes</taxon>
        <taxon>Micrococcales</taxon>
        <taxon>Micrococcaceae</taxon>
        <taxon>Pseudarthrobacter</taxon>
    </lineage>
</organism>
<dbReference type="InterPro" id="IPR036388">
    <property type="entry name" value="WH-like_DNA-bd_sf"/>
</dbReference>
<dbReference type="GO" id="GO:0003723">
    <property type="term" value="F:RNA binding"/>
    <property type="evidence" value="ECO:0007669"/>
    <property type="project" value="InterPro"/>
</dbReference>
<evidence type="ECO:0000256" key="1">
    <source>
        <dbReference type="ARBA" id="ARBA00023015"/>
    </source>
</evidence>
<dbReference type="Pfam" id="PF13185">
    <property type="entry name" value="GAF_2"/>
    <property type="match status" value="1"/>
</dbReference>
<dbReference type="Gene3D" id="3.30.450.40">
    <property type="match status" value="1"/>
</dbReference>
<dbReference type="InterPro" id="IPR005561">
    <property type="entry name" value="ANTAR"/>
</dbReference>
<dbReference type="SUPFAM" id="SSF55781">
    <property type="entry name" value="GAF domain-like"/>
    <property type="match status" value="1"/>
</dbReference>
<evidence type="ECO:0000313" key="5">
    <source>
        <dbReference type="Proteomes" id="UP001262032"/>
    </source>
</evidence>
<dbReference type="RefSeq" id="WP_310113210.1">
    <property type="nucleotide sequence ID" value="NZ_JAVDTN010000011.1"/>
</dbReference>
<comment type="caution">
    <text evidence="4">The sequence shown here is derived from an EMBL/GenBank/DDBJ whole genome shotgun (WGS) entry which is preliminary data.</text>
</comment>
<keyword evidence="1" id="KW-0805">Transcription regulation</keyword>
<dbReference type="InterPro" id="IPR029016">
    <property type="entry name" value="GAF-like_dom_sf"/>
</dbReference>
<protein>
    <submittedName>
        <fullName evidence="4">GAF domain-containing protein</fullName>
    </submittedName>
</protein>
<dbReference type="AlphaFoldDB" id="A0AAW8NG32"/>